<sequence>MKIRSGRSSKDPQSYRQRTYRGLVDRAELVATQVRLRETDLQILADRDVTRPAGELVAGCRLQLERYIEHHEDFAGSLTPLPDDELAPPIVRRMLAAAQQYGVGPMAAVAGAVAEYLGNGLVAAGCKEVIVENGGDIFLLRSRPCTIAVFAGRSPLSNRVGLRLSARQQPLGVCTSSGTIGHSLSLGRADSVTVVADSATTADAAATRLGNEAGTSTDPHEMVRRVLAAADRLPAIDGVLVICGDVMGAVGAIELVPLS</sequence>
<evidence type="ECO:0000313" key="1">
    <source>
        <dbReference type="EMBL" id="SHH34597.1"/>
    </source>
</evidence>
<gene>
    <name evidence="1" type="ORF">SAMN02745124_00210</name>
</gene>
<dbReference type="STRING" id="1121409.SAMN02745124_00210"/>
<proteinExistence type="predicted"/>
<name>A0A1M5S7M2_9BACT</name>
<dbReference type="PIRSF" id="PIRSF006421">
    <property type="entry name" value="UCP006421"/>
    <property type="match status" value="1"/>
</dbReference>
<reference evidence="1 2" key="1">
    <citation type="submission" date="2016-11" db="EMBL/GenBank/DDBJ databases">
        <authorList>
            <person name="Jaros S."/>
            <person name="Januszkiewicz K."/>
            <person name="Wedrychowicz H."/>
        </authorList>
    </citation>
    <scope>NUCLEOTIDE SEQUENCE [LARGE SCALE GENOMIC DNA]</scope>
    <source>
        <strain evidence="1 2">DSM 9705</strain>
    </source>
</reference>
<dbReference type="InterPro" id="IPR003374">
    <property type="entry name" value="ApbE-like_sf"/>
</dbReference>
<dbReference type="EMBL" id="FQXS01000001">
    <property type="protein sequence ID" value="SHH34597.1"/>
    <property type="molecule type" value="Genomic_DNA"/>
</dbReference>
<organism evidence="1 2">
    <name type="scientific">Desulfofustis glycolicus DSM 9705</name>
    <dbReference type="NCBI Taxonomy" id="1121409"/>
    <lineage>
        <taxon>Bacteria</taxon>
        <taxon>Pseudomonadati</taxon>
        <taxon>Thermodesulfobacteriota</taxon>
        <taxon>Desulfobulbia</taxon>
        <taxon>Desulfobulbales</taxon>
        <taxon>Desulfocapsaceae</taxon>
        <taxon>Desulfofustis</taxon>
    </lineage>
</organism>
<dbReference type="Gene3D" id="3.10.520.10">
    <property type="entry name" value="ApbE-like domains"/>
    <property type="match status" value="1"/>
</dbReference>
<dbReference type="SUPFAM" id="SSF143631">
    <property type="entry name" value="ApbE-like"/>
    <property type="match status" value="1"/>
</dbReference>
<accession>A0A1M5S7M2</accession>
<keyword evidence="2" id="KW-1185">Reference proteome</keyword>
<dbReference type="OrthoDB" id="9787842at2"/>
<protein>
    <submittedName>
        <fullName evidence="1">Uncharacterized protein</fullName>
    </submittedName>
</protein>
<dbReference type="Proteomes" id="UP000184139">
    <property type="component" value="Unassembled WGS sequence"/>
</dbReference>
<dbReference type="InterPro" id="IPR007183">
    <property type="entry name" value="UPF0280"/>
</dbReference>
<dbReference type="RefSeq" id="WP_073372971.1">
    <property type="nucleotide sequence ID" value="NZ_FQXS01000001.1"/>
</dbReference>
<evidence type="ECO:0000313" key="2">
    <source>
        <dbReference type="Proteomes" id="UP000184139"/>
    </source>
</evidence>
<dbReference type="AlphaFoldDB" id="A0A1M5S7M2"/>